<name>A0A655CDA1_SALET</name>
<evidence type="ECO:0000313" key="4">
    <source>
        <dbReference type="Proteomes" id="UP000041314"/>
    </source>
</evidence>
<dbReference type="AlphaFoldDB" id="A0A655CDA1"/>
<evidence type="ECO:0000313" key="1">
    <source>
        <dbReference type="EMBL" id="CNU06386.1"/>
    </source>
</evidence>
<dbReference type="EMBL" id="CQPA01000044">
    <property type="protein sequence ID" value="CNU94258.1"/>
    <property type="molecule type" value="Genomic_DNA"/>
</dbReference>
<gene>
    <name evidence="2" type="ORF">ERS008198_03938</name>
    <name evidence="1" type="ORF">ERS008202_01779</name>
</gene>
<evidence type="ECO:0000313" key="2">
    <source>
        <dbReference type="EMBL" id="CNU94258.1"/>
    </source>
</evidence>
<evidence type="ECO:0000313" key="3">
    <source>
        <dbReference type="Proteomes" id="UP000039541"/>
    </source>
</evidence>
<dbReference type="EMBL" id="CQPC01000019">
    <property type="protein sequence ID" value="CNU06386.1"/>
    <property type="molecule type" value="Genomic_DNA"/>
</dbReference>
<reference evidence="3 4" key="1">
    <citation type="submission" date="2015-03" db="EMBL/GenBank/DDBJ databases">
        <authorList>
            <consortium name="Pathogen Informatics"/>
        </authorList>
    </citation>
    <scope>NUCLEOTIDE SEQUENCE [LARGE SCALE GENOMIC DNA]</scope>
    <source>
        <strain evidence="1 3">3476</strain>
        <strain evidence="2 4">A1104</strain>
    </source>
</reference>
<dbReference type="Proteomes" id="UP000039541">
    <property type="component" value="Unassembled WGS sequence"/>
</dbReference>
<proteinExistence type="predicted"/>
<protein>
    <submittedName>
        <fullName evidence="1">Uncharacterized protein</fullName>
    </submittedName>
</protein>
<sequence length="152" mass="17509">MRIFRRCAISSIACANVKRNARWKALSCWRKTAPVCRKASSNNLKSTASCHRRSINKRSGWIWSPRSSDRPPAKRYRCARRSIRCGSSRNGLACPTCLAKRCARRSPVCQRCLSRSSLIRKWRSYAFTECAMKSYSISSRSYGKYVRPMDSR</sequence>
<dbReference type="Proteomes" id="UP000041314">
    <property type="component" value="Unassembled WGS sequence"/>
</dbReference>
<organism evidence="1 3">
    <name type="scientific">Salmonella enterica subsp. enterica serovar Bovismorbificans</name>
    <dbReference type="NCBI Taxonomy" id="58097"/>
    <lineage>
        <taxon>Bacteria</taxon>
        <taxon>Pseudomonadati</taxon>
        <taxon>Pseudomonadota</taxon>
        <taxon>Gammaproteobacteria</taxon>
        <taxon>Enterobacterales</taxon>
        <taxon>Enterobacteriaceae</taxon>
        <taxon>Salmonella</taxon>
    </lineage>
</organism>
<accession>A0A655CDA1</accession>